<evidence type="ECO:0000313" key="1">
    <source>
        <dbReference type="EMBL" id="QHS89039.1"/>
    </source>
</evidence>
<accession>A0A6C0BBU3</accession>
<organism evidence="1">
    <name type="scientific">viral metagenome</name>
    <dbReference type="NCBI Taxonomy" id="1070528"/>
    <lineage>
        <taxon>unclassified sequences</taxon>
        <taxon>metagenomes</taxon>
        <taxon>organismal metagenomes</taxon>
    </lineage>
</organism>
<dbReference type="AlphaFoldDB" id="A0A6C0BBU3"/>
<protein>
    <recommendedName>
        <fullName evidence="2">Glycosyltransferase 2-like domain-containing protein</fullName>
    </recommendedName>
</protein>
<sequence length="245" mass="28611">MDLCLVINTCKSYYSNIDGLIKQLEKLNSYFPKENILIVSGQEDTTSSSYESRIKVEKVEYTGLHLTSAIYICENYHKHSNINYWLLLPDTIIFGDNFFNKVIHYYNHYLHGNEIYSLPLINPNIRPTMDMGFVHTKHILNMTNYLNQIKTYTINRDHLINIKTKLISNEDTILGLLPRVYESSTKFEYVTNNIAPTNFITNHRDELIETVIDDGKKNQVYFVNLDLYKIQRNFNGPSAPIILEL</sequence>
<proteinExistence type="predicted"/>
<name>A0A6C0BBU3_9ZZZZ</name>
<reference evidence="1" key="1">
    <citation type="journal article" date="2020" name="Nature">
        <title>Giant virus diversity and host interactions through global metagenomics.</title>
        <authorList>
            <person name="Schulz F."/>
            <person name="Roux S."/>
            <person name="Paez-Espino D."/>
            <person name="Jungbluth S."/>
            <person name="Walsh D.A."/>
            <person name="Denef V.J."/>
            <person name="McMahon K.D."/>
            <person name="Konstantinidis K.T."/>
            <person name="Eloe-Fadrosh E.A."/>
            <person name="Kyrpides N.C."/>
            <person name="Woyke T."/>
        </authorList>
    </citation>
    <scope>NUCLEOTIDE SEQUENCE</scope>
    <source>
        <strain evidence="1">GVMAG-M-3300010158-59</strain>
    </source>
</reference>
<dbReference type="EMBL" id="MN739104">
    <property type="protein sequence ID" value="QHS89039.1"/>
    <property type="molecule type" value="Genomic_DNA"/>
</dbReference>
<evidence type="ECO:0008006" key="2">
    <source>
        <dbReference type="Google" id="ProtNLM"/>
    </source>
</evidence>